<dbReference type="OrthoDB" id="6185822at2"/>
<organism evidence="1 2">
    <name type="scientific">Cobetia crustatorum</name>
    <dbReference type="NCBI Taxonomy" id="553385"/>
    <lineage>
        <taxon>Bacteria</taxon>
        <taxon>Pseudomonadati</taxon>
        <taxon>Pseudomonadota</taxon>
        <taxon>Gammaproteobacteria</taxon>
        <taxon>Oceanospirillales</taxon>
        <taxon>Halomonadaceae</taxon>
        <taxon>Cobetia</taxon>
    </lineage>
</organism>
<gene>
    <name evidence="1" type="ORF">FQP86_17370</name>
</gene>
<accession>A0A558HDK0</accession>
<reference evidence="1 2" key="1">
    <citation type="submission" date="2019-07" db="EMBL/GenBank/DDBJ databases">
        <title>Diversity of Bacteria from Kongsfjorden, Arctic.</title>
        <authorList>
            <person name="Yu Y."/>
        </authorList>
    </citation>
    <scope>NUCLEOTIDE SEQUENCE [LARGE SCALE GENOMIC DNA]</scope>
    <source>
        <strain evidence="1 2">SM1923</strain>
    </source>
</reference>
<evidence type="ECO:0000313" key="1">
    <source>
        <dbReference type="EMBL" id="TVU67212.1"/>
    </source>
</evidence>
<name>A0A558HDK0_9GAMM</name>
<comment type="caution">
    <text evidence="1">The sequence shown here is derived from an EMBL/GenBank/DDBJ whole genome shotgun (WGS) entry which is preliminary data.</text>
</comment>
<dbReference type="RefSeq" id="WP_144728109.1">
    <property type="nucleotide sequence ID" value="NZ_CAWOWR010000071.1"/>
</dbReference>
<keyword evidence="2" id="KW-1185">Reference proteome</keyword>
<proteinExistence type="predicted"/>
<protein>
    <submittedName>
        <fullName evidence="1">Uncharacterized protein</fullName>
    </submittedName>
</protein>
<dbReference type="AlphaFoldDB" id="A0A558HDK0"/>
<sequence length="133" mass="13658">MISFSTSVKNARLAAIATAIDVGDSPASFVVYSGTRPSPGAAVTDQVALVTLVMPQPFAADLSGGVLTGAVFEEVMADADGEATWARLVDGEGAWVMDLDVGIEGSGADVTISSTTIYRGILTRISRMVFAEG</sequence>
<dbReference type="Proteomes" id="UP000319941">
    <property type="component" value="Unassembled WGS sequence"/>
</dbReference>
<evidence type="ECO:0000313" key="2">
    <source>
        <dbReference type="Proteomes" id="UP000319941"/>
    </source>
</evidence>
<dbReference type="EMBL" id="VNFH01000017">
    <property type="protein sequence ID" value="TVU67212.1"/>
    <property type="molecule type" value="Genomic_DNA"/>
</dbReference>